<accession>A0A553P804</accession>
<feature type="transmembrane region" description="Helical" evidence="1">
    <location>
        <begin position="48"/>
        <end position="71"/>
    </location>
</feature>
<reference evidence="2 3" key="1">
    <citation type="journal article" date="2018" name="Nat. Ecol. Evol.">
        <title>Genomic signatures of mitonuclear coevolution across populations of Tigriopus californicus.</title>
        <authorList>
            <person name="Barreto F.S."/>
            <person name="Watson E.T."/>
            <person name="Lima T.G."/>
            <person name="Willett C.S."/>
            <person name="Edmands S."/>
            <person name="Li W."/>
            <person name="Burton R.S."/>
        </authorList>
    </citation>
    <scope>NUCLEOTIDE SEQUENCE [LARGE SCALE GENOMIC DNA]</scope>
    <source>
        <strain evidence="2 3">San Diego</strain>
    </source>
</reference>
<sequence length="138" mass="14756">MAVNKAAVKAPSGMIKFLCLALTIVVLVLARAGFDGSESTYHNLDHRWLTIITFGGYCIIFSTMIVTYLLGSGVPDKMEIVFSFVGCCLFIATGSVHVEHHSGNDTGLAMGSLSIITGIILFLDCILLAKAMKARGQI</sequence>
<dbReference type="PANTHER" id="PTHR36692:SF2">
    <property type="entry name" value="GEO12064P1"/>
    <property type="match status" value="1"/>
</dbReference>
<evidence type="ECO:0000256" key="1">
    <source>
        <dbReference type="SAM" id="Phobius"/>
    </source>
</evidence>
<keyword evidence="1" id="KW-0812">Transmembrane</keyword>
<keyword evidence="1" id="KW-1133">Transmembrane helix</keyword>
<comment type="caution">
    <text evidence="2">The sequence shown here is derived from an EMBL/GenBank/DDBJ whole genome shotgun (WGS) entry which is preliminary data.</text>
</comment>
<dbReference type="AlphaFoldDB" id="A0A553P804"/>
<protein>
    <recommendedName>
        <fullName evidence="4">MARVEL domain-containing protein</fullName>
    </recommendedName>
</protein>
<dbReference type="OMA" id="CAMFIAS"/>
<evidence type="ECO:0000313" key="2">
    <source>
        <dbReference type="EMBL" id="TRY73799.1"/>
    </source>
</evidence>
<dbReference type="PANTHER" id="PTHR36692">
    <property type="entry name" value="PROTEIN SNAKESKIN"/>
    <property type="match status" value="1"/>
</dbReference>
<keyword evidence="1" id="KW-0472">Membrane</keyword>
<evidence type="ECO:0008006" key="4">
    <source>
        <dbReference type="Google" id="ProtNLM"/>
    </source>
</evidence>
<dbReference type="Proteomes" id="UP000318571">
    <property type="component" value="Chromosome 3"/>
</dbReference>
<evidence type="ECO:0000313" key="3">
    <source>
        <dbReference type="Proteomes" id="UP000318571"/>
    </source>
</evidence>
<dbReference type="GO" id="GO:0019991">
    <property type="term" value="P:septate junction assembly"/>
    <property type="evidence" value="ECO:0007669"/>
    <property type="project" value="InterPro"/>
</dbReference>
<keyword evidence="3" id="KW-1185">Reference proteome</keyword>
<dbReference type="GO" id="GO:0005886">
    <property type="term" value="C:plasma membrane"/>
    <property type="evidence" value="ECO:0007669"/>
    <property type="project" value="TreeGrafter"/>
</dbReference>
<proteinExistence type="predicted"/>
<feature type="transmembrane region" description="Helical" evidence="1">
    <location>
        <begin position="108"/>
        <end position="129"/>
    </location>
</feature>
<gene>
    <name evidence="2" type="ORF">TCAL_08169</name>
</gene>
<organism evidence="2 3">
    <name type="scientific">Tigriopus californicus</name>
    <name type="common">Marine copepod</name>
    <dbReference type="NCBI Taxonomy" id="6832"/>
    <lineage>
        <taxon>Eukaryota</taxon>
        <taxon>Metazoa</taxon>
        <taxon>Ecdysozoa</taxon>
        <taxon>Arthropoda</taxon>
        <taxon>Crustacea</taxon>
        <taxon>Multicrustacea</taxon>
        <taxon>Hexanauplia</taxon>
        <taxon>Copepoda</taxon>
        <taxon>Harpacticoida</taxon>
        <taxon>Harpacticidae</taxon>
        <taxon>Tigriopus</taxon>
    </lineage>
</organism>
<dbReference type="InterPro" id="IPR038976">
    <property type="entry name" value="Ssk"/>
</dbReference>
<feature type="transmembrane region" description="Helical" evidence="1">
    <location>
        <begin position="78"/>
        <end position="96"/>
    </location>
</feature>
<dbReference type="OrthoDB" id="6349206at2759"/>
<dbReference type="EMBL" id="VCGU01000007">
    <property type="protein sequence ID" value="TRY73799.1"/>
    <property type="molecule type" value="Genomic_DNA"/>
</dbReference>
<name>A0A553P804_TIGCA</name>